<dbReference type="RefSeq" id="WP_376996633.1">
    <property type="nucleotide sequence ID" value="NZ_JBHSLC010000038.1"/>
</dbReference>
<dbReference type="Proteomes" id="UP001596166">
    <property type="component" value="Unassembled WGS sequence"/>
</dbReference>
<proteinExistence type="predicted"/>
<dbReference type="EMBL" id="JBHSLC010000038">
    <property type="protein sequence ID" value="MFC5357097.1"/>
    <property type="molecule type" value="Genomic_DNA"/>
</dbReference>
<reference evidence="2" key="1">
    <citation type="journal article" date="2019" name="Int. J. Syst. Evol. Microbiol.">
        <title>The Global Catalogue of Microorganisms (GCM) 10K type strain sequencing project: providing services to taxonomists for standard genome sequencing and annotation.</title>
        <authorList>
            <consortium name="The Broad Institute Genomics Platform"/>
            <consortium name="The Broad Institute Genome Sequencing Center for Infectious Disease"/>
            <person name="Wu L."/>
            <person name="Ma J."/>
        </authorList>
    </citation>
    <scope>NUCLEOTIDE SEQUENCE [LARGE SCALE GENOMIC DNA]</scope>
    <source>
        <strain evidence="2">CCUG 58760</strain>
    </source>
</reference>
<protein>
    <submittedName>
        <fullName evidence="1">Uncharacterized protein</fullName>
    </submittedName>
</protein>
<name>A0ABW0G7R0_9PROT</name>
<accession>A0ABW0G7R0</accession>
<evidence type="ECO:0000313" key="1">
    <source>
        <dbReference type="EMBL" id="MFC5357097.1"/>
    </source>
</evidence>
<organism evidence="1 2">
    <name type="scientific">Azospirillum himalayense</name>
    <dbReference type="NCBI Taxonomy" id="654847"/>
    <lineage>
        <taxon>Bacteria</taxon>
        <taxon>Pseudomonadati</taxon>
        <taxon>Pseudomonadota</taxon>
        <taxon>Alphaproteobacteria</taxon>
        <taxon>Rhodospirillales</taxon>
        <taxon>Azospirillaceae</taxon>
        <taxon>Azospirillum</taxon>
    </lineage>
</organism>
<gene>
    <name evidence="1" type="ORF">ACFPMG_18965</name>
</gene>
<evidence type="ECO:0000313" key="2">
    <source>
        <dbReference type="Proteomes" id="UP001596166"/>
    </source>
</evidence>
<keyword evidence="2" id="KW-1185">Reference proteome</keyword>
<comment type="caution">
    <text evidence="1">The sequence shown here is derived from an EMBL/GenBank/DDBJ whole genome shotgun (WGS) entry which is preliminary data.</text>
</comment>
<sequence length="52" mass="5744">MKLSCGAPYDGVLKYNFTYNPFVMHVIGGFELPDDRPRAVVNASLRRTGATP</sequence>